<dbReference type="Proteomes" id="UP000193834">
    <property type="component" value="Unassembled WGS sequence"/>
</dbReference>
<gene>
    <name evidence="1" type="ORF">SAMN06295960_2146</name>
</gene>
<protein>
    <submittedName>
        <fullName evidence="1">CRISPR-associated protein Cst1</fullName>
    </submittedName>
</protein>
<dbReference type="AlphaFoldDB" id="A0A1X7K8Q9"/>
<sequence length="606" mass="69648">MTATVHIEAEEWMMAAGLIGLHRLYPDDRRALTRSGYQLTPEHLDGLAHKYVAYLLDHYSVAKRDAGRMSWYIDQLHFRPDKIKDYATDLRKMMNDQVKKVEKYFSDREEYTTLGSLVETMKVINTPEDQELLEATVKSYSDVMSTPYIDEKLTMNYVRSMILEPFFGQASILQKTFSSKSIDEHIEQIHIDFVEPAQLELAFQQMWQSGDPTAIQSYLEHNQHYAPFKTWHKGIKKCKTIEELDRYCQEEILPCSLINGLFGTQSLEEKSFVPLAFSKDKAVNFSWDFEKSCPVPISAVARLILFLAPLGLTPYTRRVGSIQANENYRYFGLVLTKKNFVKDVKLNNNYLRARSKGTEFTDAIIGLFHETTDKADKLKDALLMIELSSEYQAKKTLLDYYHMPSYLVSFFNEYAYLFKGMKHSLLKDRYLREILKGIDPKQVIYEYIRMAIKESFHVYGAYQAVKARYHILNSMRGVDEMASNDKAVTFVYFQGVNLRKQLVGRASTGDENAPYRASGSKKVEGIAYRLLNAVKSGDKSEFMDSVFRLYLSANAAGNKQKLSVPSIFLDGFKEEGLDFDTLANAFITGLLSQDEEKKEEASTHES</sequence>
<name>A0A1X7K8Q9_9BACL</name>
<evidence type="ECO:0000313" key="2">
    <source>
        <dbReference type="Proteomes" id="UP000193834"/>
    </source>
</evidence>
<proteinExistence type="predicted"/>
<accession>A0A1X7K8Q9</accession>
<evidence type="ECO:0000313" key="1">
    <source>
        <dbReference type="EMBL" id="SMG36792.1"/>
    </source>
</evidence>
<dbReference type="STRING" id="1852522.SAMN06295960_2146"/>
<organism evidence="1 2">
    <name type="scientific">Paenibacillus aquistagni</name>
    <dbReference type="NCBI Taxonomy" id="1852522"/>
    <lineage>
        <taxon>Bacteria</taxon>
        <taxon>Bacillati</taxon>
        <taxon>Bacillota</taxon>
        <taxon>Bacilli</taxon>
        <taxon>Bacillales</taxon>
        <taxon>Paenibacillaceae</taxon>
        <taxon>Paenibacillus</taxon>
    </lineage>
</organism>
<dbReference type="EMBL" id="FXAZ01000002">
    <property type="protein sequence ID" value="SMG36792.1"/>
    <property type="molecule type" value="Genomic_DNA"/>
</dbReference>
<keyword evidence="2" id="KW-1185">Reference proteome</keyword>
<reference evidence="1 2" key="1">
    <citation type="submission" date="2017-04" db="EMBL/GenBank/DDBJ databases">
        <authorList>
            <person name="Afonso C.L."/>
            <person name="Miller P.J."/>
            <person name="Scott M.A."/>
            <person name="Spackman E."/>
            <person name="Goraichik I."/>
            <person name="Dimitrov K.M."/>
            <person name="Suarez D.L."/>
            <person name="Swayne D.E."/>
        </authorList>
    </citation>
    <scope>NUCLEOTIDE SEQUENCE [LARGE SCALE GENOMIC DNA]</scope>
    <source>
        <strain evidence="1 2">11</strain>
    </source>
</reference>